<gene>
    <name evidence="1" type="ORF">NCTC10124_00491</name>
</gene>
<feature type="non-terminal residue" evidence="1">
    <location>
        <position position="192"/>
    </location>
</feature>
<sequence length="192" mass="20906">MQSGSEFSQGLTMVIRVLYTTQSPNANVLQMQGASSSTTPNNASQANDATTIEKVNVYLNYTGPNIELDADLPTVGGQENTSLNGTSNVTGAFNTAFRGNPSKGLLFTNRYVNPLLKSVINYVNKFDPKFRAQFVTNSINGVTITKVEKIKELRPGTLDDLLSNKNKVFLQQIKGDKEAVYFAVTAVASNNW</sequence>
<evidence type="ECO:0000313" key="2">
    <source>
        <dbReference type="Proteomes" id="UP000259328"/>
    </source>
</evidence>
<organism evidence="1 2">
    <name type="scientific">Mycoplasmopsis synoviae</name>
    <name type="common">Mycoplasma synoviae</name>
    <dbReference type="NCBI Taxonomy" id="2109"/>
    <lineage>
        <taxon>Bacteria</taxon>
        <taxon>Bacillati</taxon>
        <taxon>Mycoplasmatota</taxon>
        <taxon>Mycoplasmoidales</taxon>
        <taxon>Metamycoplasmataceae</taxon>
        <taxon>Mycoplasmopsis</taxon>
    </lineage>
</organism>
<name>A0A3B0PH58_MYCSY</name>
<dbReference type="AlphaFoldDB" id="A0A3B0PH58"/>
<dbReference type="Proteomes" id="UP000259328">
    <property type="component" value="Chromosome"/>
</dbReference>
<reference evidence="2" key="1">
    <citation type="submission" date="2018-06" db="EMBL/GenBank/DDBJ databases">
        <authorList>
            <consortium name="Pathogen Informatics"/>
        </authorList>
    </citation>
    <scope>NUCLEOTIDE SEQUENCE [LARGE SCALE GENOMIC DNA]</scope>
    <source>
        <strain evidence="2">NCTC10124</strain>
    </source>
</reference>
<protein>
    <recommendedName>
        <fullName evidence="3">Phase-variable hemagglutinin</fullName>
    </recommendedName>
</protein>
<accession>A0A3B0PH58</accession>
<dbReference type="EMBL" id="LS991953">
    <property type="protein sequence ID" value="SYV92764.1"/>
    <property type="molecule type" value="Genomic_DNA"/>
</dbReference>
<evidence type="ECO:0000313" key="1">
    <source>
        <dbReference type="EMBL" id="SYV92764.1"/>
    </source>
</evidence>
<evidence type="ECO:0008006" key="3">
    <source>
        <dbReference type="Google" id="ProtNLM"/>
    </source>
</evidence>
<proteinExistence type="predicted"/>